<dbReference type="EMBL" id="JABFTP020000001">
    <property type="protein sequence ID" value="KAL3267051.1"/>
    <property type="molecule type" value="Genomic_DNA"/>
</dbReference>
<keyword evidence="7" id="KW-1185">Reference proteome</keyword>
<evidence type="ECO:0000313" key="6">
    <source>
        <dbReference type="EMBL" id="KAL3267051.1"/>
    </source>
</evidence>
<organism evidence="6 7">
    <name type="scientific">Cryptolaemus montrouzieri</name>
    <dbReference type="NCBI Taxonomy" id="559131"/>
    <lineage>
        <taxon>Eukaryota</taxon>
        <taxon>Metazoa</taxon>
        <taxon>Ecdysozoa</taxon>
        <taxon>Arthropoda</taxon>
        <taxon>Hexapoda</taxon>
        <taxon>Insecta</taxon>
        <taxon>Pterygota</taxon>
        <taxon>Neoptera</taxon>
        <taxon>Endopterygota</taxon>
        <taxon>Coleoptera</taxon>
        <taxon>Polyphaga</taxon>
        <taxon>Cucujiformia</taxon>
        <taxon>Coccinelloidea</taxon>
        <taxon>Coccinellidae</taxon>
        <taxon>Scymninae</taxon>
        <taxon>Scymnini</taxon>
        <taxon>Cryptolaemus</taxon>
    </lineage>
</organism>
<evidence type="ECO:0000256" key="1">
    <source>
        <dbReference type="ARBA" id="ARBA00004613"/>
    </source>
</evidence>
<keyword evidence="4" id="KW-0732">Signal</keyword>
<evidence type="ECO:0000256" key="4">
    <source>
        <dbReference type="SAM" id="SignalP"/>
    </source>
</evidence>
<evidence type="ECO:0000256" key="2">
    <source>
        <dbReference type="ARBA" id="ARBA00022525"/>
    </source>
</evidence>
<feature type="region of interest" description="Disordered" evidence="3">
    <location>
        <begin position="288"/>
        <end position="309"/>
    </location>
</feature>
<dbReference type="GO" id="GO:0005576">
    <property type="term" value="C:extracellular region"/>
    <property type="evidence" value="ECO:0007669"/>
    <property type="project" value="UniProtKB-SubCell"/>
</dbReference>
<dbReference type="Proteomes" id="UP001516400">
    <property type="component" value="Unassembled WGS sequence"/>
</dbReference>
<evidence type="ECO:0000259" key="5">
    <source>
        <dbReference type="SMART" id="SM00198"/>
    </source>
</evidence>
<comment type="subcellular location">
    <subcellularLocation>
        <location evidence="1">Secreted</location>
    </subcellularLocation>
</comment>
<dbReference type="Pfam" id="PF00188">
    <property type="entry name" value="CAP"/>
    <property type="match status" value="1"/>
</dbReference>
<reference evidence="6 7" key="1">
    <citation type="journal article" date="2021" name="BMC Biol.">
        <title>Horizontally acquired antibacterial genes associated with adaptive radiation of ladybird beetles.</title>
        <authorList>
            <person name="Li H.S."/>
            <person name="Tang X.F."/>
            <person name="Huang Y.H."/>
            <person name="Xu Z.Y."/>
            <person name="Chen M.L."/>
            <person name="Du X.Y."/>
            <person name="Qiu B.Y."/>
            <person name="Chen P.T."/>
            <person name="Zhang W."/>
            <person name="Slipinski A."/>
            <person name="Escalona H.E."/>
            <person name="Waterhouse R.M."/>
            <person name="Zwick A."/>
            <person name="Pang H."/>
        </authorList>
    </citation>
    <scope>NUCLEOTIDE SEQUENCE [LARGE SCALE GENOMIC DNA]</scope>
    <source>
        <strain evidence="6">SYSU2018</strain>
    </source>
</reference>
<proteinExistence type="predicted"/>
<keyword evidence="2" id="KW-0964">Secreted</keyword>
<evidence type="ECO:0000256" key="3">
    <source>
        <dbReference type="SAM" id="MobiDB-lite"/>
    </source>
</evidence>
<sequence length="360" mass="40273">MRFVHSQAIFLIAVCGIIVAGQDDVAVAGEGEDEATTPATDKSPVRMKTKNLMKPSFIPYCVTRDVCKPVCDCAIYEDCEILEMNADVRNRILVALNQARSIQTKGEPQASGMPKLVYEMELEEISKCWSARCEDEYSECFRTPFYTETTQTVGLLPLDIQVSELPLDYWDRTIQIWLGEVRKTNAEVVSSLPAGKRGEDVHSYAQILADRIHKVGCAWSRLVPTGGSSEQPSLIFVCTFAPRGPRQGEAIYKTGKACTTCHDGYQCDNKKPFEFLCKDVNTVVAHPQGKTDDEQHIREDEEKPRGISLDEPEEIASISPKTIPRKANPYKTRTVARSSTFIYGIDRCMVVLLLSLVRCF</sequence>
<dbReference type="CDD" id="cd05380">
    <property type="entry name" value="CAP_euk"/>
    <property type="match status" value="1"/>
</dbReference>
<feature type="compositionally biased region" description="Basic and acidic residues" evidence="3">
    <location>
        <begin position="289"/>
        <end position="305"/>
    </location>
</feature>
<dbReference type="SMART" id="SM00198">
    <property type="entry name" value="SCP"/>
    <property type="match status" value="1"/>
</dbReference>
<comment type="caution">
    <text evidence="6">The sequence shown here is derived from an EMBL/GenBank/DDBJ whole genome shotgun (WGS) entry which is preliminary data.</text>
</comment>
<dbReference type="AlphaFoldDB" id="A0ABD2ML07"/>
<feature type="chain" id="PRO_5044752279" description="SCP domain-containing protein" evidence="4">
    <location>
        <begin position="21"/>
        <end position="360"/>
    </location>
</feature>
<feature type="domain" description="SCP" evidence="5">
    <location>
        <begin position="87"/>
        <end position="248"/>
    </location>
</feature>
<dbReference type="Gene3D" id="3.40.33.10">
    <property type="entry name" value="CAP"/>
    <property type="match status" value="1"/>
</dbReference>
<evidence type="ECO:0000313" key="7">
    <source>
        <dbReference type="Proteomes" id="UP001516400"/>
    </source>
</evidence>
<name>A0ABD2ML07_9CUCU</name>
<dbReference type="SUPFAM" id="SSF55797">
    <property type="entry name" value="PR-1-like"/>
    <property type="match status" value="1"/>
</dbReference>
<dbReference type="InterPro" id="IPR035940">
    <property type="entry name" value="CAP_sf"/>
</dbReference>
<feature type="signal peptide" evidence="4">
    <location>
        <begin position="1"/>
        <end position="20"/>
    </location>
</feature>
<protein>
    <recommendedName>
        <fullName evidence="5">SCP domain-containing protein</fullName>
    </recommendedName>
</protein>
<accession>A0ABD2ML07</accession>
<dbReference type="InterPro" id="IPR014044">
    <property type="entry name" value="CAP_dom"/>
</dbReference>
<gene>
    <name evidence="6" type="ORF">HHI36_011193</name>
</gene>